<accession>A0ABP4XVH1</accession>
<evidence type="ECO:0000256" key="6">
    <source>
        <dbReference type="ARBA" id="ARBA00022807"/>
    </source>
</evidence>
<dbReference type="SUPFAM" id="SSF53182">
    <property type="entry name" value="Pyrrolidone carboxyl peptidase (pyroglutamate aminopeptidase)"/>
    <property type="match status" value="1"/>
</dbReference>
<evidence type="ECO:0000256" key="4">
    <source>
        <dbReference type="ARBA" id="ARBA00022670"/>
    </source>
</evidence>
<comment type="similarity">
    <text evidence="1">Belongs to the peptidase C15 family.</text>
</comment>
<keyword evidence="3" id="KW-0963">Cytoplasm</keyword>
<dbReference type="Proteomes" id="UP001500851">
    <property type="component" value="Unassembled WGS sequence"/>
</dbReference>
<reference evidence="10" key="1">
    <citation type="journal article" date="2019" name="Int. J. Syst. Evol. Microbiol.">
        <title>The Global Catalogue of Microorganisms (GCM) 10K type strain sequencing project: providing services to taxonomists for standard genome sequencing and annotation.</title>
        <authorList>
            <consortium name="The Broad Institute Genomics Platform"/>
            <consortium name="The Broad Institute Genome Sequencing Center for Infectious Disease"/>
            <person name="Wu L."/>
            <person name="Ma J."/>
        </authorList>
    </citation>
    <scope>NUCLEOTIDE SEQUENCE [LARGE SCALE GENOMIC DNA]</scope>
    <source>
        <strain evidence="10">JCM 14736</strain>
    </source>
</reference>
<sequence length="235" mass="24556">MTTGSTDDRPWVLVTGNGAYGDTAERVGWQYDTNPSSEIALHLDGETVAGHLIRGVALEWDRTPAEAIDPILDAADGRPPAVAIGLGVFSGRPTVSVERTAVNVRDFQFADGGHRPAGEPVFAGAPAAYLATLPIKAIAQAIRGVGIPALVSNSASTHGCNSVMYTLLHRAAERGFPTRAGFLHLPDPPAHVASVGSDGPSMAVELQIEAVRTAIAAAIAHSDGDIELPANEWEW</sequence>
<evidence type="ECO:0000256" key="1">
    <source>
        <dbReference type="ARBA" id="ARBA00006641"/>
    </source>
</evidence>
<gene>
    <name evidence="9" type="primary">pcp</name>
    <name evidence="9" type="ORF">GCM10009768_18580</name>
</gene>
<evidence type="ECO:0000256" key="8">
    <source>
        <dbReference type="ARBA" id="ARBA00031559"/>
    </source>
</evidence>
<proteinExistence type="inferred from homology"/>
<keyword evidence="10" id="KW-1185">Reference proteome</keyword>
<dbReference type="InterPro" id="IPR016125">
    <property type="entry name" value="Peptidase_C15-like"/>
</dbReference>
<keyword evidence="6" id="KW-0788">Thiol protease</keyword>
<keyword evidence="5" id="KW-0378">Hydrolase</keyword>
<evidence type="ECO:0000313" key="10">
    <source>
        <dbReference type="Proteomes" id="UP001500851"/>
    </source>
</evidence>
<evidence type="ECO:0000313" key="9">
    <source>
        <dbReference type="EMBL" id="GAA1789904.1"/>
    </source>
</evidence>
<evidence type="ECO:0000256" key="7">
    <source>
        <dbReference type="ARBA" id="ARBA00030836"/>
    </source>
</evidence>
<organism evidence="9 10">
    <name type="scientific">Leucobacter iarius</name>
    <dbReference type="NCBI Taxonomy" id="333963"/>
    <lineage>
        <taxon>Bacteria</taxon>
        <taxon>Bacillati</taxon>
        <taxon>Actinomycetota</taxon>
        <taxon>Actinomycetes</taxon>
        <taxon>Micrococcales</taxon>
        <taxon>Microbacteriaceae</taxon>
        <taxon>Leucobacter</taxon>
    </lineage>
</organism>
<dbReference type="PRINTS" id="PR00706">
    <property type="entry name" value="PYROGLUPTASE"/>
</dbReference>
<dbReference type="CDD" id="cd00501">
    <property type="entry name" value="Peptidase_C15"/>
    <property type="match status" value="1"/>
</dbReference>
<dbReference type="InterPro" id="IPR036440">
    <property type="entry name" value="Peptidase_C15-like_sf"/>
</dbReference>
<dbReference type="Gene3D" id="3.40.630.20">
    <property type="entry name" value="Peptidase C15, pyroglutamyl peptidase I-like"/>
    <property type="match status" value="1"/>
</dbReference>
<protein>
    <recommendedName>
        <fullName evidence="2">Pyrrolidone-carboxylate peptidase</fullName>
    </recommendedName>
    <alternativeName>
        <fullName evidence="7">5-oxoprolyl-peptidase</fullName>
    </alternativeName>
    <alternativeName>
        <fullName evidence="8">Pyroglutamyl-peptidase I</fullName>
    </alternativeName>
</protein>
<name>A0ABP4XVH1_9MICO</name>
<evidence type="ECO:0000256" key="2">
    <source>
        <dbReference type="ARBA" id="ARBA00019191"/>
    </source>
</evidence>
<dbReference type="Pfam" id="PF01470">
    <property type="entry name" value="Peptidase_C15"/>
    <property type="match status" value="1"/>
</dbReference>
<evidence type="ECO:0000256" key="3">
    <source>
        <dbReference type="ARBA" id="ARBA00022490"/>
    </source>
</evidence>
<evidence type="ECO:0000256" key="5">
    <source>
        <dbReference type="ARBA" id="ARBA00022801"/>
    </source>
</evidence>
<dbReference type="PIRSF" id="PIRSF015592">
    <property type="entry name" value="Prld-crbxl_pptds"/>
    <property type="match status" value="1"/>
</dbReference>
<dbReference type="EMBL" id="BAAAOB010000002">
    <property type="protein sequence ID" value="GAA1789904.1"/>
    <property type="molecule type" value="Genomic_DNA"/>
</dbReference>
<dbReference type="RefSeq" id="WP_344031708.1">
    <property type="nucleotide sequence ID" value="NZ_BAAAOB010000002.1"/>
</dbReference>
<comment type="caution">
    <text evidence="9">The sequence shown here is derived from an EMBL/GenBank/DDBJ whole genome shotgun (WGS) entry which is preliminary data.</text>
</comment>
<keyword evidence="4" id="KW-0645">Protease</keyword>
<dbReference type="InterPro" id="IPR000816">
    <property type="entry name" value="Peptidase_C15"/>
</dbReference>